<evidence type="ECO:0000256" key="5">
    <source>
        <dbReference type="ARBA" id="ARBA00022741"/>
    </source>
</evidence>
<feature type="transmembrane region" description="Helical" evidence="10">
    <location>
        <begin position="909"/>
        <end position="928"/>
    </location>
</feature>
<dbReference type="PROSITE" id="PS00211">
    <property type="entry name" value="ABC_TRANSPORTER_1"/>
    <property type="match status" value="1"/>
</dbReference>
<feature type="transmembrane region" description="Helical" evidence="10">
    <location>
        <begin position="1972"/>
        <end position="1996"/>
    </location>
</feature>
<dbReference type="InterPro" id="IPR003593">
    <property type="entry name" value="AAA+_ATPase"/>
</dbReference>
<dbReference type="InterPro" id="IPR013525">
    <property type="entry name" value="ABC2_TM"/>
</dbReference>
<dbReference type="InterPro" id="IPR017871">
    <property type="entry name" value="ABC_transporter-like_CS"/>
</dbReference>
<dbReference type="Gene3D" id="3.40.50.300">
    <property type="entry name" value="P-loop containing nucleotide triphosphate hydrolases"/>
    <property type="match status" value="2"/>
</dbReference>
<feature type="transmembrane region" description="Helical" evidence="10">
    <location>
        <begin position="803"/>
        <end position="825"/>
    </location>
</feature>
<feature type="transmembrane region" description="Helical" evidence="10">
    <location>
        <begin position="1488"/>
        <end position="1508"/>
    </location>
</feature>
<feature type="compositionally biased region" description="Polar residues" evidence="9">
    <location>
        <begin position="2462"/>
        <end position="2480"/>
    </location>
</feature>
<keyword evidence="8 10" id="KW-0472">Membrane</keyword>
<dbReference type="PANTHER" id="PTHR19229">
    <property type="entry name" value="ATP-BINDING CASSETTE TRANSPORTER SUBFAMILY A ABCA"/>
    <property type="match status" value="1"/>
</dbReference>
<feature type="transmembrane region" description="Helical" evidence="10">
    <location>
        <begin position="1899"/>
        <end position="1918"/>
    </location>
</feature>
<feature type="compositionally biased region" description="Polar residues" evidence="9">
    <location>
        <begin position="1282"/>
        <end position="1298"/>
    </location>
</feature>
<keyword evidence="6 12" id="KW-0067">ATP-binding</keyword>
<dbReference type="Pfam" id="PF23321">
    <property type="entry name" value="R1_ABCA1"/>
    <property type="match status" value="1"/>
</dbReference>
<dbReference type="GO" id="GO:0005319">
    <property type="term" value="F:lipid transporter activity"/>
    <property type="evidence" value="ECO:0007669"/>
    <property type="project" value="TreeGrafter"/>
</dbReference>
<dbReference type="InterPro" id="IPR026082">
    <property type="entry name" value="ABCA"/>
</dbReference>
<feature type="transmembrane region" description="Helical" evidence="10">
    <location>
        <begin position="26"/>
        <end position="45"/>
    </location>
</feature>
<dbReference type="Pfam" id="PF12698">
    <property type="entry name" value="ABC2_membrane_3"/>
    <property type="match status" value="2"/>
</dbReference>
<evidence type="ECO:0000313" key="12">
    <source>
        <dbReference type="EMBL" id="QNH67913.1"/>
    </source>
</evidence>
<keyword evidence="3 10" id="KW-0812">Transmembrane</keyword>
<comment type="subcellular location">
    <subcellularLocation>
        <location evidence="1">Membrane</location>
        <topology evidence="1">Multi-pass membrane protein</topology>
    </subcellularLocation>
</comment>
<dbReference type="GO" id="GO:0016020">
    <property type="term" value="C:membrane"/>
    <property type="evidence" value="ECO:0007669"/>
    <property type="project" value="UniProtKB-SubCell"/>
</dbReference>
<evidence type="ECO:0000256" key="3">
    <source>
        <dbReference type="ARBA" id="ARBA00022692"/>
    </source>
</evidence>
<dbReference type="GO" id="GO:0005524">
    <property type="term" value="F:ATP binding"/>
    <property type="evidence" value="ECO:0007669"/>
    <property type="project" value="UniProtKB-KW"/>
</dbReference>
<reference evidence="12" key="1">
    <citation type="journal article" date="2020" name="Comp. Biochem. Physiol. Part D Genomics Proteomics">
        <title>The genome of the marine monogonont rotifer Brachionus rotundiformis and insight into species-specific detoxification components in Brachionus spp.</title>
        <authorList>
            <person name="Kang H.M."/>
            <person name="Kim M.S."/>
            <person name="Choi B.S."/>
            <person name="Kim D.H."/>
            <person name="Kim H.J."/>
            <person name="Hwang U.K."/>
            <person name="Hagiwara A."/>
            <person name="Lee J.S."/>
        </authorList>
    </citation>
    <scope>NUCLEOTIDE SEQUENCE</scope>
</reference>
<feature type="transmembrane region" description="Helical" evidence="10">
    <location>
        <begin position="1860"/>
        <end position="1887"/>
    </location>
</feature>
<feature type="transmembrane region" description="Helical" evidence="10">
    <location>
        <begin position="2016"/>
        <end position="2037"/>
    </location>
</feature>
<feature type="transmembrane region" description="Helical" evidence="10">
    <location>
        <begin position="767"/>
        <end position="791"/>
    </location>
</feature>
<feature type="region of interest" description="Disordered" evidence="9">
    <location>
        <begin position="2462"/>
        <end position="2483"/>
    </location>
</feature>
<proteinExistence type="evidence at transcript level"/>
<dbReference type="InterPro" id="IPR027417">
    <property type="entry name" value="P-loop_NTPase"/>
</dbReference>
<feature type="domain" description="ABC transporter" evidence="11">
    <location>
        <begin position="2116"/>
        <end position="2354"/>
    </location>
</feature>
<dbReference type="PANTHER" id="PTHR19229:SF185">
    <property type="entry name" value="ABC TRANSPORTER DOMAIN-CONTAINING PROTEIN"/>
    <property type="match status" value="1"/>
</dbReference>
<evidence type="ECO:0000256" key="8">
    <source>
        <dbReference type="ARBA" id="ARBA00023136"/>
    </source>
</evidence>
<evidence type="ECO:0000256" key="6">
    <source>
        <dbReference type="ARBA" id="ARBA00022840"/>
    </source>
</evidence>
<keyword evidence="2" id="KW-0813">Transport</keyword>
<evidence type="ECO:0000259" key="11">
    <source>
        <dbReference type="PROSITE" id="PS50893"/>
    </source>
</evidence>
<accession>A0A7H9SNV7</accession>
<feature type="transmembrane region" description="Helical" evidence="10">
    <location>
        <begin position="1819"/>
        <end position="1840"/>
    </location>
</feature>
<dbReference type="CDD" id="cd03263">
    <property type="entry name" value="ABC_subfamily_A"/>
    <property type="match status" value="2"/>
</dbReference>
<evidence type="ECO:0000256" key="1">
    <source>
        <dbReference type="ARBA" id="ARBA00004141"/>
    </source>
</evidence>
<feature type="region of interest" description="Disordered" evidence="9">
    <location>
        <begin position="1282"/>
        <end position="1302"/>
    </location>
</feature>
<dbReference type="InterPro" id="IPR056264">
    <property type="entry name" value="R2_ABCA1-4-like"/>
</dbReference>
<keyword evidence="5" id="KW-0547">Nucleotide-binding</keyword>
<dbReference type="EMBL" id="MT524858">
    <property type="protein sequence ID" value="QNH67913.1"/>
    <property type="molecule type" value="mRNA"/>
</dbReference>
<sequence>MKILDIFRQLYLLLWKNYVLRSRKKIRLLIEIVWPLFLFLILMWVRTRGLKTNEPNCHFAERPLPSAGILPFIQGFICNLNHSCYVTPQSSYASSEFIQLINLTSDTLEFLNRPQVLQNVLTLAKFINTSLEIRDQSAQKTSGLNLSQSLRITEQQFKSELNAYSLYPSVLNETVVNTILNSRPNYNYLYSNYSVDSTEPLLIFNFGQSNQIRPFLNFFYGPDLELAEQNRATNRVDDPQWIRNQTCNSSNYLLEGDNAEYLEEIVCTLSDQEIKDLFVQISTYLDIGKIKRLIFEESELSDPEFIVEVTNGGIALLNLTNDFSNSDLANNNQFESFQDVLNNFTQMDLSTSICGNSKLSIFSIIESLDFGSMSIQTLNDIFQKNSTTFVFPDDPDKLFDLKMKKASAPKSESNKTYLNFNNVTASSDLDFATEILTRFNNLNRIDPKKCPVNRTEADQDPSTQFLVDSTTKSCFCQSVYAIINGISESSQFLFRQIKPMFLGKVLYSPNTPVYTDLVKQINQTFSQMDGIVRVIGSTADLGDQLLKQLDMLSPNRTNITFNSLNINLSSYMSQLNFTTALLYFIQNSLRCIELNKFEGFATEQELVSTGLKLIDKEAFWAGLVFENAEQNSALPKIVKYKIRMNAALTHDTSYTQDKLYYYGPSNCLGCNAYFTYGFIYLQDMIEKAIVETKTNQRQTMGIVGQMTPYPCYINDKFLNAISRTLPLLMTLAWIYTVSMLVKDIVYEKEKRLKEFMRVMSLSNGIHWVSWFITSFSIMFFIVLILCMVLNFGNILPNSDFSVLLVFFTCFTIATITQCFLISVFFNQANLASVVAGIIYFLLYLPYTVLVNYSEVILPWQKFLASLSSTVAFSYGCEIIAAYERQSIGANWQNFYQTPYSNQDPFNMNYLSLILLMDALIYMLLTWYIEGIAPGEFGVPRRWYFPVQPSFWCGESTKRKKDSKLRKLVDKLTEKLTFLKAKKKAKIIKMDEQSFKDDRSRKLLEESVEPVGDEASPGITIQKLHKVYSRGNNHALKGLSVKFYQNEISAFLGHNGAGKSTTMHLLTGLYSPTSGTALIEDMDITESMDSIRKSLGFVPQHNVLFPHLTVKEHLWFFARLKGLDKKSTEKELEKMLDDTGLRPKKNDFSKNLSGGMQRKLSVAVAFVGGSKTVILDEPSAGVDPSGRRSIWDLLFKYREGRTIIISTHHMDEADVLGDRIAIISNGRLIAHGTSYFLKQKFGKGYYLTFAKKSLANEPDLVMPNRLTTDSGLSSDSGARSLYSFGTDSNPTRRSSNDTLDQNEEIDLDNFEREQLEKEEKLVNSLDKAQDIGLCKFVKDRIENAILVENIGSEMTFSISNRPEFTKNYEKFFQQVESNMDHLGIDSIGISDTTLEEIFIKLAKQPKSNTFDKEKKFCGINFSKIKKKISTFSVFKSADKANQTLTPEILEKYSEYTKKRLNSSLLVSVQQLYALLIKRFHRLKRNIKGFFAEIVLPVLFVCLALLVATLTPKPSDRPPLELHPWYYLTPNLMFLSRSSSFEYDKTFYSSISGTNVVIDSSVQPNIEQINNITEALMNNPGPGNRCMKGYRIKIQSSRVDPTRLSGKELTCETFDNYQTFRNSTPNYSFINELLSTNYTYTKRSKECDCSEGFPECPISAGGDIFYRDFYKLKTKDIVYDLTGRNVSDWLIKTELNKNILKRRYGGYEFLVPRLGLNPDQISTFLNNLIFLNNQFSPSNNQATFTSNSLTSNNNVKLWYNTKGYDANVAYLNVLNNAFMRSKLSAQKIDPTEHGIVAINHPMSFTRTQFIDQLEQRIMIDLFVAICIIFALSFIPASFLVFLLEERANNSKQLQFVSGVRPYVYWISNFIWDLVNYIIPTCLCIIIFAIFGVKAYMSQENAPCLVALMLLYGWACIPLMYPLNYLFKIPSTAFVISSSLNVFIGVITTMTTTVLSQLGEEDKELKEINKILKPIFIILFPHYCLGQGFIQMAELYTVSEVRKNFGFKGDYDPFKFNNVGRNLLALAIQGCVYFIINLLIQYKFFVRFKPVQDLEKLKLAEDTEAEDDDVRMERERILNNIKNEKYMKKKRFKRFKKMMGKELDKDKMEKNAQINEDYVRLVNLTKVYKKWKKYRFKKHAAVKDLCIGLNKGECFGLIGVNGAGKTTSFKMITGEIPISGGDVYVNNYSVSGQIEKVHENIGYCPQTDAIFPLLTAREHLIFFARLRGIPEKYVKPISEWAMHRVGLTVFADRISRDLSGGNKRKLSTAIALVGNPSVICLDEPTSGMDAKARRLLWNDIISLIKENRLVILTSHSMEECEALCTRLVIMVNGQFKCLGSPQHLKVKFGNGFKLSIRLNDNTDGRKLQNFMKNKFPSSKIQETHRNLFEYVLPFSETKISAIFGQIESNRENLNVKDYSVSQTTLDQVFINFAKLQNEEDFLEQPNNELEENNVILAIKDSGSNSDVDNQELNQIDSNNNVSEKPNDSVIKEDDELVTSVDLLPKTDKEINGDIVQITKL</sequence>
<dbReference type="PROSITE" id="PS50893">
    <property type="entry name" value="ABC_TRANSPORTER_2"/>
    <property type="match status" value="2"/>
</dbReference>
<feature type="transmembrane region" description="Helical" evidence="10">
    <location>
        <begin position="1930"/>
        <end position="1952"/>
    </location>
</feature>
<dbReference type="SUPFAM" id="SSF52540">
    <property type="entry name" value="P-loop containing nucleoside triphosphate hydrolases"/>
    <property type="match status" value="2"/>
</dbReference>
<reference evidence="12" key="2">
    <citation type="submission" date="2020-05" db="EMBL/GenBank/DDBJ databases">
        <authorList>
            <person name="Kang H.-M."/>
            <person name="Kim M.-S."/>
            <person name="Lee J.-S."/>
        </authorList>
    </citation>
    <scope>NUCLEOTIDE SEQUENCE</scope>
</reference>
<keyword evidence="4" id="KW-0677">Repeat</keyword>
<evidence type="ECO:0000256" key="9">
    <source>
        <dbReference type="SAM" id="MobiDB-lite"/>
    </source>
</evidence>
<dbReference type="GO" id="GO:0016887">
    <property type="term" value="F:ATP hydrolysis activity"/>
    <property type="evidence" value="ECO:0007669"/>
    <property type="project" value="InterPro"/>
</dbReference>
<protein>
    <submittedName>
        <fullName evidence="12">ATP-binding cassette transporter subfamily A member 1-like protein X1</fullName>
    </submittedName>
</protein>
<feature type="domain" description="ABC transporter" evidence="11">
    <location>
        <begin position="1018"/>
        <end position="1249"/>
    </location>
</feature>
<dbReference type="Pfam" id="PF00005">
    <property type="entry name" value="ABC_tran"/>
    <property type="match status" value="2"/>
</dbReference>
<name>A0A7H9SNV7_BRAPC</name>
<dbReference type="InterPro" id="IPR003439">
    <property type="entry name" value="ABC_transporter-like_ATP-bd"/>
</dbReference>
<dbReference type="FunFam" id="3.40.50.300:FF:000298">
    <property type="entry name" value="ATP-binding cassette sub-family A member 12"/>
    <property type="match status" value="1"/>
</dbReference>
<keyword evidence="7 10" id="KW-1133">Transmembrane helix</keyword>
<evidence type="ECO:0000256" key="4">
    <source>
        <dbReference type="ARBA" id="ARBA00022737"/>
    </source>
</evidence>
<dbReference type="SMART" id="SM00382">
    <property type="entry name" value="AAA"/>
    <property type="match status" value="2"/>
</dbReference>
<organism evidence="12">
    <name type="scientific">Brachionus plicatilis</name>
    <name type="common">Marine rotifer</name>
    <name type="synonym">Brachionus muelleri</name>
    <dbReference type="NCBI Taxonomy" id="10195"/>
    <lineage>
        <taxon>Eukaryota</taxon>
        <taxon>Metazoa</taxon>
        <taxon>Spiralia</taxon>
        <taxon>Gnathifera</taxon>
        <taxon>Rotifera</taxon>
        <taxon>Eurotatoria</taxon>
        <taxon>Monogononta</taxon>
        <taxon>Pseudotrocha</taxon>
        <taxon>Ploima</taxon>
        <taxon>Brachionidae</taxon>
        <taxon>Brachionus</taxon>
    </lineage>
</organism>
<dbReference type="FunFam" id="3.40.50.300:FF:000327">
    <property type="entry name" value="ATP-binding cassette sub-family A member 3"/>
    <property type="match status" value="1"/>
</dbReference>
<evidence type="ECO:0000256" key="2">
    <source>
        <dbReference type="ARBA" id="ARBA00022448"/>
    </source>
</evidence>
<evidence type="ECO:0000256" key="10">
    <source>
        <dbReference type="SAM" id="Phobius"/>
    </source>
</evidence>
<feature type="transmembrane region" description="Helical" evidence="10">
    <location>
        <begin position="830"/>
        <end position="850"/>
    </location>
</feature>
<evidence type="ECO:0000256" key="7">
    <source>
        <dbReference type="ARBA" id="ARBA00022989"/>
    </source>
</evidence>
<dbReference type="GO" id="GO:0140359">
    <property type="term" value="F:ABC-type transporter activity"/>
    <property type="evidence" value="ECO:0007669"/>
    <property type="project" value="InterPro"/>
</dbReference>
<feature type="transmembrane region" description="Helical" evidence="10">
    <location>
        <begin position="725"/>
        <end position="746"/>
    </location>
</feature>